<keyword evidence="2" id="KW-1185">Reference proteome</keyword>
<protein>
    <submittedName>
        <fullName evidence="1">Uncharacterized protein</fullName>
    </submittedName>
</protein>
<reference evidence="1" key="2">
    <citation type="submission" date="2021-02" db="EMBL/GenBank/DDBJ databases">
        <title>Aspergillus luchuensis mut. kawachii IFO 4304 genome sequence.</title>
        <authorList>
            <person name="Mori K."/>
            <person name="Kadooka C."/>
            <person name="Goto M."/>
            <person name="Futagami T."/>
        </authorList>
    </citation>
    <scope>NUCLEOTIDE SEQUENCE</scope>
    <source>
        <strain evidence="1">IFO 4308</strain>
    </source>
</reference>
<dbReference type="GeneID" id="64960009"/>
<dbReference type="RefSeq" id="XP_041542450.1">
    <property type="nucleotide sequence ID" value="XM_041688691.1"/>
</dbReference>
<evidence type="ECO:0000313" key="2">
    <source>
        <dbReference type="Proteomes" id="UP000661280"/>
    </source>
</evidence>
<dbReference type="KEGG" id="aluc:AKAW2_40370S"/>
<evidence type="ECO:0000313" key="1">
    <source>
        <dbReference type="EMBL" id="BCR98687.1"/>
    </source>
</evidence>
<dbReference type="AlphaFoldDB" id="A0A7R7ZZ97"/>
<reference evidence="1" key="1">
    <citation type="submission" date="2021-01" db="EMBL/GenBank/DDBJ databases">
        <authorList>
            <consortium name="Aspergillus luchuensis mut. kawachii IFO 4304 genome sequencing consortium"/>
            <person name="Kazuki M."/>
            <person name="Futagami T."/>
        </authorList>
    </citation>
    <scope>NUCLEOTIDE SEQUENCE</scope>
    <source>
        <strain evidence="1">IFO 4308</strain>
    </source>
</reference>
<proteinExistence type="predicted"/>
<gene>
    <name evidence="1" type="ORF">AKAW2_40370S</name>
</gene>
<dbReference type="EMBL" id="AP024428">
    <property type="protein sequence ID" value="BCR98687.1"/>
    <property type="molecule type" value="Genomic_DNA"/>
</dbReference>
<dbReference type="Proteomes" id="UP000661280">
    <property type="component" value="Chromosome 4"/>
</dbReference>
<sequence length="105" mass="11521">MLAPEGRSAVDDIPLSLYWAFTTPRDISPERLAWRILADMRYRSATSPLFVPTMMARRQSAVSHGHRGELCTGPGYLGKLGAIMASPGIRPDPLVLDPWSCVLSP</sequence>
<organism evidence="1 2">
    <name type="scientific">Aspergillus kawachii</name>
    <name type="common">White koji mold</name>
    <name type="synonym">Aspergillus awamori var. kawachi</name>
    <dbReference type="NCBI Taxonomy" id="1069201"/>
    <lineage>
        <taxon>Eukaryota</taxon>
        <taxon>Fungi</taxon>
        <taxon>Dikarya</taxon>
        <taxon>Ascomycota</taxon>
        <taxon>Pezizomycotina</taxon>
        <taxon>Eurotiomycetes</taxon>
        <taxon>Eurotiomycetidae</taxon>
        <taxon>Eurotiales</taxon>
        <taxon>Aspergillaceae</taxon>
        <taxon>Aspergillus</taxon>
        <taxon>Aspergillus subgen. Circumdati</taxon>
    </lineage>
</organism>
<name>A0A7R7ZZ97_ASPKA</name>
<accession>A0A7R7ZZ97</accession>